<dbReference type="CDD" id="cd19608">
    <property type="entry name" value="GH113_mannanase-like"/>
    <property type="match status" value="1"/>
</dbReference>
<dbReference type="AlphaFoldDB" id="A0A2K9PT35"/>
<feature type="chain" id="PRO_5014921003" evidence="1">
    <location>
        <begin position="24"/>
        <end position="336"/>
    </location>
</feature>
<reference evidence="2 3" key="1">
    <citation type="submission" date="2018-01" db="EMBL/GenBank/DDBJ databases">
        <title>Complete genome sequence of Flavivirga eckloniae ECD14 isolated from seaweed Ecklonia cava.</title>
        <authorList>
            <person name="Lee J.H."/>
            <person name="Baik K.S."/>
            <person name="Seong C.N."/>
        </authorList>
    </citation>
    <scope>NUCLEOTIDE SEQUENCE [LARGE SCALE GENOMIC DNA]</scope>
    <source>
        <strain evidence="2 3">ECD14</strain>
    </source>
</reference>
<proteinExistence type="predicted"/>
<dbReference type="Proteomes" id="UP000235826">
    <property type="component" value="Chromosome"/>
</dbReference>
<protein>
    <submittedName>
        <fullName evidence="2">Glycoside hydrolase</fullName>
    </submittedName>
</protein>
<dbReference type="RefSeq" id="WP_102756876.1">
    <property type="nucleotide sequence ID" value="NZ_CP025791.1"/>
</dbReference>
<keyword evidence="1" id="KW-0732">Signal</keyword>
<name>A0A2K9PT35_9FLAO</name>
<accession>A0A2K9PT35</accession>
<sequence length="336" mass="39229">MKRFKLLIVLCCLFIQSSCITQAKKINGVSFVASREAIDGKHVTPVVNLNANYAAVMPFGFIKNLSHPEVVYNIKGQWYGETNEGVKQYIQELRKKKIKIMLKPQIWVWHGEFTGYIEMTNEADWKVLEASYSKFILEYATLAEDVNAEIFCIGTELEKFIANRPDYWFKLINEIKQIYKGKLTYAANWDEFKRTPFWEQLDFIGVDAYFPVSETKTPTVEACLTGWKEHKQVISTMSEKHKKQVLFTEFGYRSVDFSGKEPWKSDTNMIEVNMDAQTNTTKALFETFWKEDWFAGGFIWKWFHNHSRSGGKNDSQFTPQNKPVEALIRKQYSQNE</sequence>
<dbReference type="GO" id="GO:0016787">
    <property type="term" value="F:hydrolase activity"/>
    <property type="evidence" value="ECO:0007669"/>
    <property type="project" value="UniProtKB-KW"/>
</dbReference>
<evidence type="ECO:0000256" key="1">
    <source>
        <dbReference type="SAM" id="SignalP"/>
    </source>
</evidence>
<evidence type="ECO:0000313" key="3">
    <source>
        <dbReference type="Proteomes" id="UP000235826"/>
    </source>
</evidence>
<feature type="signal peptide" evidence="1">
    <location>
        <begin position="1"/>
        <end position="23"/>
    </location>
</feature>
<dbReference type="SUPFAM" id="SSF51445">
    <property type="entry name" value="(Trans)glycosidases"/>
    <property type="match status" value="1"/>
</dbReference>
<dbReference type="InterPro" id="IPR017853">
    <property type="entry name" value="GH"/>
</dbReference>
<dbReference type="InterPro" id="IPR055151">
    <property type="entry name" value="GH113"/>
</dbReference>
<keyword evidence="2" id="KW-0378">Hydrolase</keyword>
<evidence type="ECO:0000313" key="2">
    <source>
        <dbReference type="EMBL" id="AUP80224.1"/>
    </source>
</evidence>
<dbReference type="KEGG" id="fek:C1H87_16515"/>
<dbReference type="Pfam" id="PF22612">
    <property type="entry name" value="GH113"/>
    <property type="match status" value="1"/>
</dbReference>
<organism evidence="2 3">
    <name type="scientific">Flavivirga eckloniae</name>
    <dbReference type="NCBI Taxonomy" id="1803846"/>
    <lineage>
        <taxon>Bacteria</taxon>
        <taxon>Pseudomonadati</taxon>
        <taxon>Bacteroidota</taxon>
        <taxon>Flavobacteriia</taxon>
        <taxon>Flavobacteriales</taxon>
        <taxon>Flavobacteriaceae</taxon>
        <taxon>Flavivirga</taxon>
    </lineage>
</organism>
<dbReference type="OrthoDB" id="9773531at2"/>
<gene>
    <name evidence="2" type="ORF">C1H87_16515</name>
</gene>
<keyword evidence="3" id="KW-1185">Reference proteome</keyword>
<dbReference type="Gene3D" id="3.20.20.80">
    <property type="entry name" value="Glycosidases"/>
    <property type="match status" value="1"/>
</dbReference>
<dbReference type="EMBL" id="CP025791">
    <property type="protein sequence ID" value="AUP80224.1"/>
    <property type="molecule type" value="Genomic_DNA"/>
</dbReference>